<sequence>HRAGSAPPAQTRPKAEVRAGRLTAESGGAGGVGWRGKGGEKKKKNHERRRRSRRRRRRGRKAGRRSEEQKKGTAAEAPAAGRGSAAGGHPRTHQPDQDSVWIKPLERRRGKKNKSPPRNPHIRTTWAF</sequence>
<proteinExistence type="predicted"/>
<dbReference type="Proteomes" id="UP000276834">
    <property type="component" value="Unassembled WGS sequence"/>
</dbReference>
<keyword evidence="3" id="KW-1185">Reference proteome</keyword>
<comment type="caution">
    <text evidence="2">The sequence shown here is derived from an EMBL/GenBank/DDBJ whole genome shotgun (WGS) entry which is preliminary data.</text>
</comment>
<dbReference type="EMBL" id="QUSF01000090">
    <property type="protein sequence ID" value="RLV93595.1"/>
    <property type="molecule type" value="Genomic_DNA"/>
</dbReference>
<feature type="compositionally biased region" description="Low complexity" evidence="1">
    <location>
        <begin position="74"/>
        <end position="83"/>
    </location>
</feature>
<evidence type="ECO:0000313" key="2">
    <source>
        <dbReference type="EMBL" id="RLV93595.1"/>
    </source>
</evidence>
<dbReference type="AlphaFoldDB" id="A0A3L8S0U5"/>
<feature type="region of interest" description="Disordered" evidence="1">
    <location>
        <begin position="1"/>
        <end position="128"/>
    </location>
</feature>
<feature type="compositionally biased region" description="Basic residues" evidence="1">
    <location>
        <begin position="40"/>
        <end position="63"/>
    </location>
</feature>
<protein>
    <submittedName>
        <fullName evidence="2">Uncharacterized protein</fullName>
    </submittedName>
</protein>
<feature type="non-terminal residue" evidence="2">
    <location>
        <position position="1"/>
    </location>
</feature>
<feature type="compositionally biased region" description="Basic and acidic residues" evidence="1">
    <location>
        <begin position="64"/>
        <end position="73"/>
    </location>
</feature>
<feature type="compositionally biased region" description="Gly residues" evidence="1">
    <location>
        <begin position="27"/>
        <end position="36"/>
    </location>
</feature>
<evidence type="ECO:0000313" key="3">
    <source>
        <dbReference type="Proteomes" id="UP000276834"/>
    </source>
</evidence>
<accession>A0A3L8S0U5</accession>
<organism evidence="2 3">
    <name type="scientific">Chloebia gouldiae</name>
    <name type="common">Gouldian finch</name>
    <name type="synonym">Erythrura gouldiae</name>
    <dbReference type="NCBI Taxonomy" id="44316"/>
    <lineage>
        <taxon>Eukaryota</taxon>
        <taxon>Metazoa</taxon>
        <taxon>Chordata</taxon>
        <taxon>Craniata</taxon>
        <taxon>Vertebrata</taxon>
        <taxon>Euteleostomi</taxon>
        <taxon>Archelosauria</taxon>
        <taxon>Archosauria</taxon>
        <taxon>Dinosauria</taxon>
        <taxon>Saurischia</taxon>
        <taxon>Theropoda</taxon>
        <taxon>Coelurosauria</taxon>
        <taxon>Aves</taxon>
        <taxon>Neognathae</taxon>
        <taxon>Neoaves</taxon>
        <taxon>Telluraves</taxon>
        <taxon>Australaves</taxon>
        <taxon>Passeriformes</taxon>
        <taxon>Passeroidea</taxon>
        <taxon>Passeridae</taxon>
        <taxon>Chloebia</taxon>
    </lineage>
</organism>
<evidence type="ECO:0000256" key="1">
    <source>
        <dbReference type="SAM" id="MobiDB-lite"/>
    </source>
</evidence>
<reference evidence="2 3" key="1">
    <citation type="journal article" date="2018" name="Proc. R. Soc. B">
        <title>A non-coding region near Follistatin controls head colour polymorphism in the Gouldian finch.</title>
        <authorList>
            <person name="Toomey M.B."/>
            <person name="Marques C.I."/>
            <person name="Andrade P."/>
            <person name="Araujo P.M."/>
            <person name="Sabatino S."/>
            <person name="Gazda M.A."/>
            <person name="Afonso S."/>
            <person name="Lopes R.J."/>
            <person name="Corbo J.C."/>
            <person name="Carneiro M."/>
        </authorList>
    </citation>
    <scope>NUCLEOTIDE SEQUENCE [LARGE SCALE GENOMIC DNA]</scope>
    <source>
        <strain evidence="2">Red01</strain>
        <tissue evidence="2">Muscle</tissue>
    </source>
</reference>
<feature type="compositionally biased region" description="Basic residues" evidence="1">
    <location>
        <begin position="106"/>
        <end position="115"/>
    </location>
</feature>
<gene>
    <name evidence="2" type="ORF">DV515_00013416</name>
</gene>
<name>A0A3L8S0U5_CHLGU</name>